<organism evidence="3 4">
    <name type="scientific">Dioszegia hungarica</name>
    <dbReference type="NCBI Taxonomy" id="4972"/>
    <lineage>
        <taxon>Eukaryota</taxon>
        <taxon>Fungi</taxon>
        <taxon>Dikarya</taxon>
        <taxon>Basidiomycota</taxon>
        <taxon>Agaricomycotina</taxon>
        <taxon>Tremellomycetes</taxon>
        <taxon>Tremellales</taxon>
        <taxon>Bulleribasidiaceae</taxon>
        <taxon>Dioszegia</taxon>
    </lineage>
</organism>
<keyword evidence="4" id="KW-1185">Reference proteome</keyword>
<accession>A0AA38HBW0</accession>
<dbReference type="Proteomes" id="UP001164286">
    <property type="component" value="Unassembled WGS sequence"/>
</dbReference>
<feature type="chain" id="PRO_5041260337" evidence="2">
    <location>
        <begin position="27"/>
        <end position="137"/>
    </location>
</feature>
<evidence type="ECO:0000313" key="4">
    <source>
        <dbReference type="Proteomes" id="UP001164286"/>
    </source>
</evidence>
<feature type="signal peptide" evidence="2">
    <location>
        <begin position="1"/>
        <end position="26"/>
    </location>
</feature>
<keyword evidence="2" id="KW-0732">Signal</keyword>
<comment type="caution">
    <text evidence="3">The sequence shown here is derived from an EMBL/GenBank/DDBJ whole genome shotgun (WGS) entry which is preliminary data.</text>
</comment>
<protein>
    <submittedName>
        <fullName evidence="3">Uncharacterized protein</fullName>
    </submittedName>
</protein>
<evidence type="ECO:0000313" key="3">
    <source>
        <dbReference type="EMBL" id="KAI9636724.1"/>
    </source>
</evidence>
<dbReference type="GeneID" id="77728005"/>
<proteinExistence type="predicted"/>
<feature type="compositionally biased region" description="Polar residues" evidence="1">
    <location>
        <begin position="81"/>
        <end position="105"/>
    </location>
</feature>
<sequence>MLLTKLILTLPLLCTILALPAPQSNSAPPPTTEGTGPTSAASFYKRDPMPQTLPPPSTTEGMGPTSAAGLIKRVPQADPTAPNTPTVPEAGPTSNKRWSSGISESTECKISRHANFVASDLSVPLRRDIKPHGSAAR</sequence>
<dbReference type="RefSeq" id="XP_052946501.1">
    <property type="nucleotide sequence ID" value="XM_053088800.1"/>
</dbReference>
<dbReference type="AlphaFoldDB" id="A0AA38HBW0"/>
<feature type="compositionally biased region" description="Low complexity" evidence="1">
    <location>
        <begin position="32"/>
        <end position="42"/>
    </location>
</feature>
<evidence type="ECO:0000256" key="2">
    <source>
        <dbReference type="SAM" id="SignalP"/>
    </source>
</evidence>
<dbReference type="EMBL" id="JAKWFO010000005">
    <property type="protein sequence ID" value="KAI9636724.1"/>
    <property type="molecule type" value="Genomic_DNA"/>
</dbReference>
<gene>
    <name evidence="3" type="ORF">MKK02DRAFT_33850</name>
</gene>
<reference evidence="3" key="1">
    <citation type="journal article" date="2022" name="G3 (Bethesda)">
        <title>High quality genome of the basidiomycete yeast Dioszegia hungarica PDD-24b-2 isolated from cloud water.</title>
        <authorList>
            <person name="Jarrige D."/>
            <person name="Haridas S."/>
            <person name="Bleykasten-Grosshans C."/>
            <person name="Joly M."/>
            <person name="Nadalig T."/>
            <person name="Sancelme M."/>
            <person name="Vuilleumier S."/>
            <person name="Grigoriev I.V."/>
            <person name="Amato P."/>
            <person name="Bringel F."/>
        </authorList>
    </citation>
    <scope>NUCLEOTIDE SEQUENCE</scope>
    <source>
        <strain evidence="3">PDD-24b-2</strain>
    </source>
</reference>
<name>A0AA38HBW0_9TREE</name>
<evidence type="ECO:0000256" key="1">
    <source>
        <dbReference type="SAM" id="MobiDB-lite"/>
    </source>
</evidence>
<feature type="region of interest" description="Disordered" evidence="1">
    <location>
        <begin position="21"/>
        <end position="137"/>
    </location>
</feature>